<accession>A0A8J5R5C8</accession>
<dbReference type="EMBL" id="JAAALK010001695">
    <property type="protein sequence ID" value="KAG8040777.1"/>
    <property type="molecule type" value="Genomic_DNA"/>
</dbReference>
<reference evidence="2" key="2">
    <citation type="submission" date="2021-02" db="EMBL/GenBank/DDBJ databases">
        <authorList>
            <person name="Kimball J.A."/>
            <person name="Haas M.W."/>
            <person name="Macchietto M."/>
            <person name="Kono T."/>
            <person name="Duquette J."/>
            <person name="Shao M."/>
        </authorList>
    </citation>
    <scope>NUCLEOTIDE SEQUENCE</scope>
    <source>
        <tissue evidence="2">Fresh leaf tissue</tissue>
    </source>
</reference>
<comment type="caution">
    <text evidence="2">The sequence shown here is derived from an EMBL/GenBank/DDBJ whole genome shotgun (WGS) entry which is preliminary data.</text>
</comment>
<proteinExistence type="predicted"/>
<evidence type="ECO:0000313" key="3">
    <source>
        <dbReference type="Proteomes" id="UP000729402"/>
    </source>
</evidence>
<organism evidence="2 3">
    <name type="scientific">Zizania palustris</name>
    <name type="common">Northern wild rice</name>
    <dbReference type="NCBI Taxonomy" id="103762"/>
    <lineage>
        <taxon>Eukaryota</taxon>
        <taxon>Viridiplantae</taxon>
        <taxon>Streptophyta</taxon>
        <taxon>Embryophyta</taxon>
        <taxon>Tracheophyta</taxon>
        <taxon>Spermatophyta</taxon>
        <taxon>Magnoliopsida</taxon>
        <taxon>Liliopsida</taxon>
        <taxon>Poales</taxon>
        <taxon>Poaceae</taxon>
        <taxon>BOP clade</taxon>
        <taxon>Oryzoideae</taxon>
        <taxon>Oryzeae</taxon>
        <taxon>Zizaniinae</taxon>
        <taxon>Zizania</taxon>
    </lineage>
</organism>
<dbReference type="OrthoDB" id="270173at2759"/>
<feature type="region of interest" description="Disordered" evidence="1">
    <location>
        <begin position="48"/>
        <end position="85"/>
    </location>
</feature>
<evidence type="ECO:0000256" key="1">
    <source>
        <dbReference type="SAM" id="MobiDB-lite"/>
    </source>
</evidence>
<sequence length="103" mass="11633">MSPADRRSRMYAEARDMGASRAVFDGMPRRDAVTWNVAFIMEGQTEEEEITSVQGQGKMPKKGTKLTKGMDDEAQQQQNKLPNHLELQRTRVICKADAPTHLN</sequence>
<name>A0A8J5R5C8_ZIZPA</name>
<reference evidence="2" key="1">
    <citation type="journal article" date="2021" name="bioRxiv">
        <title>Whole Genome Assembly and Annotation of Northern Wild Rice, Zizania palustris L., Supports a Whole Genome Duplication in the Zizania Genus.</title>
        <authorList>
            <person name="Haas M."/>
            <person name="Kono T."/>
            <person name="Macchietto M."/>
            <person name="Millas R."/>
            <person name="McGilp L."/>
            <person name="Shao M."/>
            <person name="Duquette J."/>
            <person name="Hirsch C.N."/>
            <person name="Kimball J."/>
        </authorList>
    </citation>
    <scope>NUCLEOTIDE SEQUENCE</scope>
    <source>
        <tissue evidence="2">Fresh leaf tissue</tissue>
    </source>
</reference>
<protein>
    <submittedName>
        <fullName evidence="2">Uncharacterized protein</fullName>
    </submittedName>
</protein>
<dbReference type="Proteomes" id="UP000729402">
    <property type="component" value="Unassembled WGS sequence"/>
</dbReference>
<keyword evidence="3" id="KW-1185">Reference proteome</keyword>
<gene>
    <name evidence="2" type="ORF">GUJ93_ZPchr0799g33556</name>
</gene>
<evidence type="ECO:0000313" key="2">
    <source>
        <dbReference type="EMBL" id="KAG8040777.1"/>
    </source>
</evidence>
<dbReference type="AlphaFoldDB" id="A0A8J5R5C8"/>